<feature type="transmembrane region" description="Helical" evidence="6">
    <location>
        <begin position="446"/>
        <end position="465"/>
    </location>
</feature>
<feature type="transmembrane region" description="Helical" evidence="6">
    <location>
        <begin position="206"/>
        <end position="225"/>
    </location>
</feature>
<feature type="transmembrane region" description="Helical" evidence="6">
    <location>
        <begin position="337"/>
        <end position="356"/>
    </location>
</feature>
<evidence type="ECO:0000259" key="7">
    <source>
        <dbReference type="PROSITE" id="PS50850"/>
    </source>
</evidence>
<evidence type="ECO:0000256" key="1">
    <source>
        <dbReference type="ARBA" id="ARBA00004141"/>
    </source>
</evidence>
<evidence type="ECO:0000256" key="2">
    <source>
        <dbReference type="ARBA" id="ARBA00022448"/>
    </source>
</evidence>
<dbReference type="STRING" id="357750.A0A2S6C3K2"/>
<dbReference type="GO" id="GO:0016020">
    <property type="term" value="C:membrane"/>
    <property type="evidence" value="ECO:0007669"/>
    <property type="project" value="UniProtKB-SubCell"/>
</dbReference>
<evidence type="ECO:0000313" key="8">
    <source>
        <dbReference type="EMBL" id="PPJ54318.1"/>
    </source>
</evidence>
<feature type="transmembrane region" description="Helical" evidence="6">
    <location>
        <begin position="419"/>
        <end position="440"/>
    </location>
</feature>
<feature type="domain" description="Major facilitator superfamily (MFS) profile" evidence="7">
    <location>
        <begin position="23"/>
        <end position="469"/>
    </location>
</feature>
<dbReference type="OrthoDB" id="5086884at2759"/>
<dbReference type="Gene3D" id="1.20.1250.20">
    <property type="entry name" value="MFS general substrate transporter like domains"/>
    <property type="match status" value="1"/>
</dbReference>
<dbReference type="InterPro" id="IPR011701">
    <property type="entry name" value="MFS"/>
</dbReference>
<sequence length="476" mass="50656">MEPGHEAKTMRTKRGLSSSTKLVGLTAFIATFIDGSLYGVLVPILPYSLVERLNVQPEDGRQDITVLLKPKNTEQEADEDETVQFWLSSMLVAFGLANAISSPFIGWACARLCTMRTMYLVAQSTALLATLLMCFGGSLWILILARCLQGVTACAIYVSSIGMIHEMVPSGVRGAWIGFALSGLSASLVGSPFLGGLLYDHGGYNVVFYAISGLIGAAIGLRLSIADSQLKPNLPSFGTCEESPLLPPTTDRSDNRGDGLSLELRRMRLILASPRLRAALLGGFIHTTAVTGFDAVLPLMVQRTFAWGSTLAGTAFLVLALPSLLSTCAGLLSNRFGARNAAACGFLLTICGIWPMALIRHNHTLDHILLYILLATTGLGLTLVLAPLAADVSDVADELRDLHPDLFDRGAFARTYSTFNIGISLATALGPALLGSLYHISTWEVTVTALSAVCAVAGIVVFLFTGGRGQQEEDSD</sequence>
<dbReference type="AlphaFoldDB" id="A0A2S6C3K2"/>
<dbReference type="InterPro" id="IPR050930">
    <property type="entry name" value="MFS_Vesicular_Transporter"/>
</dbReference>
<reference evidence="9" key="1">
    <citation type="journal article" date="2017" name="bioRxiv">
        <title>Conservation of a gene cluster reveals novel cercosporin biosynthetic mechanisms and extends production to the genus Colletotrichum.</title>
        <authorList>
            <person name="de Jonge R."/>
            <person name="Ebert M.K."/>
            <person name="Huitt-Roehl C.R."/>
            <person name="Pal P."/>
            <person name="Suttle J.C."/>
            <person name="Spanner R.E."/>
            <person name="Neubauer J.D."/>
            <person name="Jurick W.M.II."/>
            <person name="Stott K.A."/>
            <person name="Secor G.A."/>
            <person name="Thomma B.P.H.J."/>
            <person name="Van de Peer Y."/>
            <person name="Townsend C.A."/>
            <person name="Bolton M.D."/>
        </authorList>
    </citation>
    <scope>NUCLEOTIDE SEQUENCE [LARGE SCALE GENOMIC DNA]</scope>
    <source>
        <strain evidence="9">CBS538.71</strain>
    </source>
</reference>
<feature type="transmembrane region" description="Helical" evidence="6">
    <location>
        <begin position="368"/>
        <end position="390"/>
    </location>
</feature>
<dbReference type="GO" id="GO:0022857">
    <property type="term" value="F:transmembrane transporter activity"/>
    <property type="evidence" value="ECO:0007669"/>
    <property type="project" value="InterPro"/>
</dbReference>
<gene>
    <name evidence="8" type="ORF">CBER1_06123</name>
</gene>
<feature type="transmembrane region" description="Helical" evidence="6">
    <location>
        <begin position="119"/>
        <end position="143"/>
    </location>
</feature>
<dbReference type="PANTHER" id="PTHR23506:SF23">
    <property type="entry name" value="GH10249P"/>
    <property type="match status" value="1"/>
</dbReference>
<dbReference type="EMBL" id="PNEN01000567">
    <property type="protein sequence ID" value="PPJ54318.1"/>
    <property type="molecule type" value="Genomic_DNA"/>
</dbReference>
<protein>
    <recommendedName>
        <fullName evidence="7">Major facilitator superfamily (MFS) profile domain-containing protein</fullName>
    </recommendedName>
</protein>
<keyword evidence="5 6" id="KW-0472">Membrane</keyword>
<dbReference type="Proteomes" id="UP000237631">
    <property type="component" value="Unassembled WGS sequence"/>
</dbReference>
<comment type="caution">
    <text evidence="8">The sequence shown here is derived from an EMBL/GenBank/DDBJ whole genome shotgun (WGS) entry which is preliminary data.</text>
</comment>
<feature type="transmembrane region" description="Helical" evidence="6">
    <location>
        <begin position="175"/>
        <end position="194"/>
    </location>
</feature>
<comment type="subcellular location">
    <subcellularLocation>
        <location evidence="1">Membrane</location>
        <topology evidence="1">Multi-pass membrane protein</topology>
    </subcellularLocation>
</comment>
<evidence type="ECO:0000313" key="9">
    <source>
        <dbReference type="Proteomes" id="UP000237631"/>
    </source>
</evidence>
<feature type="transmembrane region" description="Helical" evidence="6">
    <location>
        <begin position="21"/>
        <end position="45"/>
    </location>
</feature>
<dbReference type="InterPro" id="IPR036259">
    <property type="entry name" value="MFS_trans_sf"/>
</dbReference>
<evidence type="ECO:0000256" key="4">
    <source>
        <dbReference type="ARBA" id="ARBA00022989"/>
    </source>
</evidence>
<keyword evidence="4 6" id="KW-1133">Transmembrane helix</keyword>
<feature type="transmembrane region" description="Helical" evidence="6">
    <location>
        <begin position="85"/>
        <end position="107"/>
    </location>
</feature>
<dbReference type="PROSITE" id="PS50850">
    <property type="entry name" value="MFS"/>
    <property type="match status" value="1"/>
</dbReference>
<dbReference type="InterPro" id="IPR020846">
    <property type="entry name" value="MFS_dom"/>
</dbReference>
<evidence type="ECO:0000256" key="5">
    <source>
        <dbReference type="ARBA" id="ARBA00023136"/>
    </source>
</evidence>
<keyword evidence="3 6" id="KW-0812">Transmembrane</keyword>
<name>A0A2S6C3K2_9PEZI</name>
<dbReference type="SUPFAM" id="SSF103473">
    <property type="entry name" value="MFS general substrate transporter"/>
    <property type="match status" value="1"/>
</dbReference>
<feature type="transmembrane region" description="Helical" evidence="6">
    <location>
        <begin position="305"/>
        <end position="325"/>
    </location>
</feature>
<evidence type="ECO:0000256" key="3">
    <source>
        <dbReference type="ARBA" id="ARBA00022692"/>
    </source>
</evidence>
<dbReference type="CDD" id="cd17325">
    <property type="entry name" value="MFS_MdtG_SLC18_like"/>
    <property type="match status" value="1"/>
</dbReference>
<evidence type="ECO:0000256" key="6">
    <source>
        <dbReference type="SAM" id="Phobius"/>
    </source>
</evidence>
<keyword evidence="2" id="KW-0813">Transport</keyword>
<keyword evidence="9" id="KW-1185">Reference proteome</keyword>
<proteinExistence type="predicted"/>
<accession>A0A2S6C3K2</accession>
<dbReference type="PANTHER" id="PTHR23506">
    <property type="entry name" value="GH10249P"/>
    <property type="match status" value="1"/>
</dbReference>
<organism evidence="8 9">
    <name type="scientific">Cercospora berteroae</name>
    <dbReference type="NCBI Taxonomy" id="357750"/>
    <lineage>
        <taxon>Eukaryota</taxon>
        <taxon>Fungi</taxon>
        <taxon>Dikarya</taxon>
        <taxon>Ascomycota</taxon>
        <taxon>Pezizomycotina</taxon>
        <taxon>Dothideomycetes</taxon>
        <taxon>Dothideomycetidae</taxon>
        <taxon>Mycosphaerellales</taxon>
        <taxon>Mycosphaerellaceae</taxon>
        <taxon>Cercospora</taxon>
    </lineage>
</organism>
<dbReference type="Pfam" id="PF07690">
    <property type="entry name" value="MFS_1"/>
    <property type="match status" value="1"/>
</dbReference>